<feature type="domain" description="Peptidase S1" evidence="4">
    <location>
        <begin position="70"/>
        <end position="387"/>
    </location>
</feature>
<dbReference type="Gene3D" id="2.40.128.130">
    <property type="entry name" value="Autotransporter beta-domain"/>
    <property type="match status" value="1"/>
</dbReference>
<dbReference type="InterPro" id="IPR001254">
    <property type="entry name" value="Trypsin_dom"/>
</dbReference>
<dbReference type="InterPro" id="IPR033116">
    <property type="entry name" value="TRYPSIN_SER"/>
</dbReference>
<comment type="caution">
    <text evidence="6">The sequence shown here is derived from an EMBL/GenBank/DDBJ whole genome shotgun (WGS) entry which is preliminary data.</text>
</comment>
<dbReference type="InterPro" id="IPR001314">
    <property type="entry name" value="Peptidase_S1A"/>
</dbReference>
<feature type="chain" id="PRO_5045138275" evidence="3">
    <location>
        <begin position="32"/>
        <end position="1169"/>
    </location>
</feature>
<name>A0ABV0B4Y4_9SPHN</name>
<evidence type="ECO:0000313" key="6">
    <source>
        <dbReference type="EMBL" id="MEN3746673.1"/>
    </source>
</evidence>
<dbReference type="SMART" id="SM00869">
    <property type="entry name" value="Autotransporter"/>
    <property type="match status" value="1"/>
</dbReference>
<dbReference type="InterPro" id="IPR009003">
    <property type="entry name" value="Peptidase_S1_PA"/>
</dbReference>
<dbReference type="SMART" id="SM00020">
    <property type="entry name" value="Tryp_SPc"/>
    <property type="match status" value="1"/>
</dbReference>
<dbReference type="PROSITE" id="PS51208">
    <property type="entry name" value="AUTOTRANSPORTER"/>
    <property type="match status" value="1"/>
</dbReference>
<sequence>MLISRNSRAVRASLLVSAAFGLSTLAGIAHAQNVSAINGGPSADDALIEAQYTGVVDRSMFEAPEATPQIVIGYPGTPTTAQDPNNITGIGQMIVDNNDGTIGLCTGTLINPRTVIFAAHCVNTRPQEAYGANTGGTAIGFGFNQNNNQAGSSAFGGWLNGVAGGAEYQTNTGRYMYNVSAVAWHPDSVEGASGGFRQADVAIATLDTPAKDIPTWAMLFSALPPQGGGAAGTGYHVNLAGYGRNGTGDTGSINGVDYRRRLAENMLGALVSLDDFTGFLFGSSTGALPQDLYWIDFDDPRRGTAGADPRDFNAWRDNPTPREGTTASGDSGGPLILDSAYAKQLVIGVLSGGYTRFFNGAPANGYGTVSFYQPLYLYWDWIAANNPYRYVSSVAGDGNWTDANHWVTNVDPNYQIIGPNGELVNGVPTAPGTGIAPVEGGKFGEACFESGGTAECYNYGTGQATVAVRPIGTDTTTGQPTAGALANGSDTVAAGSLSNGTATAQAAGLVQTQPTAQADVTANALPAATIANGLPGATNFVPNNIDPNPGQGVIGRYFDVTLAATGTTTLGSAVTVDRFAIAGGGARLNIAAGGSLTSLIDITQATGTMQVNGTLTSPGDYLMMTGGLNGTGTITVPFFTSMAGVIAPGTAGTTGTLTFRGNVVLASGTRYMVDLGANGVSDRIAVQANGAGTGLANLGGTLALNFVSPGAIRNGDSYTIVTAQGGVSGRFNALGALSAILTPTLTYGTNAVTLRIVAGNYANVVDASNRNQVAFATLLDRNRGQQSRYDGIYGPLDLGDTAQIRASLNSWTPAAETTGQSLALVGAANIANLLRDRITSLDPASSGGTVARYGAVGQVAENLTSTRGVAGISGMGFGGVATSASMAPMVQENALPEDVSAFFAGGYLNGDSAPMSGIDGRDDYDGWYGAAGVEKLVGNHGVIGFALSYTRLDGTSAFVGNSARANLYQGSLYGKLKTTSGVTFDATLTAGLLDLNTVRNVSIIGNSYRLTGSNNSLVVVGDIGLGKDFDLGAARITPRLSARGTHIGFSRGLEEGGPNALMIDREKVESLQGRAGLTLAGTGTFRPFLTGTYVHEFNDRPGVFGANFVGGVGDNVLFALNGQDKDWAELTGGVTFSTGAVDLSLSAETTIERSDVKGQAYRGAISFKF</sequence>
<proteinExistence type="predicted"/>
<dbReference type="SUPFAM" id="SSF50494">
    <property type="entry name" value="Trypsin-like serine proteases"/>
    <property type="match status" value="1"/>
</dbReference>
<evidence type="ECO:0000256" key="1">
    <source>
        <dbReference type="ARBA" id="ARBA00023157"/>
    </source>
</evidence>
<evidence type="ECO:0000256" key="3">
    <source>
        <dbReference type="SAM" id="SignalP"/>
    </source>
</evidence>
<dbReference type="EMBL" id="JBDIZK010000003">
    <property type="protein sequence ID" value="MEN3746673.1"/>
    <property type="molecule type" value="Genomic_DNA"/>
</dbReference>
<dbReference type="InterPro" id="IPR036709">
    <property type="entry name" value="Autotransporte_beta_dom_sf"/>
</dbReference>
<accession>A0ABV0B4Y4</accession>
<protein>
    <submittedName>
        <fullName evidence="6">Autotransporter domain-containing protein</fullName>
    </submittedName>
</protein>
<dbReference type="Proteomes" id="UP001427805">
    <property type="component" value="Unassembled WGS sequence"/>
</dbReference>
<dbReference type="PROSITE" id="PS00135">
    <property type="entry name" value="TRYPSIN_SER"/>
    <property type="match status" value="1"/>
</dbReference>
<dbReference type="PRINTS" id="PR00722">
    <property type="entry name" value="CHYMOTRYPSIN"/>
</dbReference>
<dbReference type="PROSITE" id="PS50240">
    <property type="entry name" value="TRYPSIN_DOM"/>
    <property type="match status" value="1"/>
</dbReference>
<dbReference type="InterPro" id="IPR043504">
    <property type="entry name" value="Peptidase_S1_PA_chymotrypsin"/>
</dbReference>
<feature type="region of interest" description="Disordered" evidence="2">
    <location>
        <begin position="305"/>
        <end position="331"/>
    </location>
</feature>
<evidence type="ECO:0000313" key="7">
    <source>
        <dbReference type="Proteomes" id="UP001427805"/>
    </source>
</evidence>
<keyword evidence="7" id="KW-1185">Reference proteome</keyword>
<reference evidence="6 7" key="1">
    <citation type="submission" date="2024-05" db="EMBL/GenBank/DDBJ databases">
        <title>Sphingomonas sp. HF-S3 16S ribosomal RNA gene Genome sequencing and assembly.</title>
        <authorList>
            <person name="Lee H."/>
        </authorList>
    </citation>
    <scope>NUCLEOTIDE SEQUENCE [LARGE SCALE GENOMIC DNA]</scope>
    <source>
        <strain evidence="6 7">HF-S3</strain>
    </source>
</reference>
<dbReference type="Gene3D" id="2.40.10.10">
    <property type="entry name" value="Trypsin-like serine proteases"/>
    <property type="match status" value="1"/>
</dbReference>
<evidence type="ECO:0000259" key="4">
    <source>
        <dbReference type="PROSITE" id="PS50240"/>
    </source>
</evidence>
<organism evidence="6 7">
    <name type="scientific">Sphingomonas rustica</name>
    <dbReference type="NCBI Taxonomy" id="3103142"/>
    <lineage>
        <taxon>Bacteria</taxon>
        <taxon>Pseudomonadati</taxon>
        <taxon>Pseudomonadota</taxon>
        <taxon>Alphaproteobacteria</taxon>
        <taxon>Sphingomonadales</taxon>
        <taxon>Sphingomonadaceae</taxon>
        <taxon>Sphingomonas</taxon>
    </lineage>
</organism>
<gene>
    <name evidence="6" type="ORF">TPR58_05805</name>
</gene>
<feature type="signal peptide" evidence="3">
    <location>
        <begin position="1"/>
        <end position="31"/>
    </location>
</feature>
<dbReference type="RefSeq" id="WP_346245679.1">
    <property type="nucleotide sequence ID" value="NZ_JBDIZK010000003.1"/>
</dbReference>
<keyword evidence="1" id="KW-1015">Disulfide bond</keyword>
<dbReference type="Pfam" id="PF03797">
    <property type="entry name" value="Autotransporter"/>
    <property type="match status" value="1"/>
</dbReference>
<feature type="domain" description="Autotransporter" evidence="5">
    <location>
        <begin position="894"/>
        <end position="1169"/>
    </location>
</feature>
<feature type="compositionally biased region" description="Basic and acidic residues" evidence="2">
    <location>
        <begin position="305"/>
        <end position="314"/>
    </location>
</feature>
<dbReference type="SUPFAM" id="SSF103515">
    <property type="entry name" value="Autotransporter"/>
    <property type="match status" value="1"/>
</dbReference>
<keyword evidence="3" id="KW-0732">Signal</keyword>
<dbReference type="InterPro" id="IPR005546">
    <property type="entry name" value="Autotransporte_beta"/>
</dbReference>
<evidence type="ECO:0000259" key="5">
    <source>
        <dbReference type="PROSITE" id="PS51208"/>
    </source>
</evidence>
<evidence type="ECO:0000256" key="2">
    <source>
        <dbReference type="SAM" id="MobiDB-lite"/>
    </source>
</evidence>